<evidence type="ECO:0000313" key="3">
    <source>
        <dbReference type="EMBL" id="MST93330.1"/>
    </source>
</evidence>
<sequence length="558" mass="62560">MKEHYNKVLRDSDARVARFMEIQILDRNDPFFGGFPSADSIAEPKVAIYHLTTMTACCLNADSKWHLDAEVLRRILLALDYVRRSQRPGGYFDLVNCNFFSGPDTAFCTKRLLPVYVYLRRIAEGAQAADAAEKDVCAQLLPLYEAIVKDAAEALTHCGFHTPNHRWAIASVLMMCHRLLGGEAYKKAADAILLEGSDCNADGEYAERSAGNYNRINNDAMIMLAVATGDDAYYEPVVRNLTMMLTYVEPDDSIFTNNSTRQDRGRKIYPKDYYFEYLYMGDVLQKPEFLDAANEIMAAVDRHGLKAMDCLIQFMLQPRLAALEHAGSGFPADYHKFYKGSEIVRCRRKGYSYTIINHSAGFLYFQNGDFTVSMHIGASFCEHRSFIPETLASTGENAYALHQTMTGWYYLPFEEKPETSDWWKMDHTKRAQLHGPDMIFDVEVTEAENGIDVHIVNTGIDRAPLRVELAFDAGCRVETEHFAADGAEGGGIVAKSGTLTASRGRYAIEAGPCFGAHGFTAGKFGSMKRTEGCYTVYLTDFSCFEHTISLRAKPSLHD</sequence>
<evidence type="ECO:0000313" key="1">
    <source>
        <dbReference type="EMBL" id="KJF39767.1"/>
    </source>
</evidence>
<evidence type="ECO:0000313" key="6">
    <source>
        <dbReference type="Proteomes" id="UP000431913"/>
    </source>
</evidence>
<protein>
    <submittedName>
        <fullName evidence="1">Uncharacterized protein</fullName>
    </submittedName>
</protein>
<reference evidence="3 6" key="3">
    <citation type="submission" date="2019-08" db="EMBL/GenBank/DDBJ databases">
        <title>In-depth cultivation of the pig gut microbiome towards novel bacterial diversity and tailored functional studies.</title>
        <authorList>
            <person name="Wylensek D."/>
            <person name="Hitch T.C.A."/>
            <person name="Clavel T."/>
        </authorList>
    </citation>
    <scope>NUCLEOTIDE SEQUENCE [LARGE SCALE GENOMIC DNA]</scope>
    <source>
        <strain evidence="3 6">WCA3-601-WT-6J</strain>
    </source>
</reference>
<reference evidence="2 5" key="2">
    <citation type="submission" date="2015-10" db="EMBL/GenBank/DDBJ databases">
        <title>A novel member of the family Ruminococcaceae isolated from human faeces.</title>
        <authorList>
            <person name="Shkoporov A.N."/>
            <person name="Chaplin A.V."/>
            <person name="Motuzova O.V."/>
            <person name="Kafarskaia L.I."/>
            <person name="Efimov B.A."/>
        </authorList>
    </citation>
    <scope>NUCLEOTIDE SEQUENCE [LARGE SCALE GENOMIC DNA]</scope>
    <source>
        <strain evidence="2 5">668</strain>
    </source>
</reference>
<keyword evidence="4" id="KW-1185">Reference proteome</keyword>
<evidence type="ECO:0000313" key="4">
    <source>
        <dbReference type="Proteomes" id="UP000032483"/>
    </source>
</evidence>
<reference evidence="1" key="1">
    <citation type="submission" date="2015-02" db="EMBL/GenBank/DDBJ databases">
        <title>A novel member of the family Ruminococcaceae isolated from human feces.</title>
        <authorList>
            <person name="Shkoporov A.N."/>
            <person name="Chaplin A.V."/>
            <person name="Motuzova O.V."/>
            <person name="Kafarskaia L.I."/>
            <person name="Khokhlova E.V."/>
            <person name="Efimov B.A."/>
        </authorList>
    </citation>
    <scope>NUCLEOTIDE SEQUENCE [LARGE SCALE GENOMIC DNA]</scope>
    <source>
        <strain evidence="1">585-1</strain>
    </source>
</reference>
<dbReference type="Proteomes" id="UP000431913">
    <property type="component" value="Unassembled WGS sequence"/>
</dbReference>
<dbReference type="EMBL" id="JXXK01000013">
    <property type="protein sequence ID" value="KJF39767.1"/>
    <property type="molecule type" value="Genomic_DNA"/>
</dbReference>
<proteinExistence type="predicted"/>
<dbReference type="EMBL" id="LMUA01000004">
    <property type="protein sequence ID" value="KUE77109.1"/>
    <property type="molecule type" value="Genomic_DNA"/>
</dbReference>
<dbReference type="Proteomes" id="UP000032483">
    <property type="component" value="Unassembled WGS sequence"/>
</dbReference>
<name>A0A0D8IYN0_9FIRM</name>
<accession>A0A0W7TTK8</accession>
<dbReference type="EMBL" id="VUNJ01000024">
    <property type="protein sequence ID" value="MST93330.1"/>
    <property type="molecule type" value="Genomic_DNA"/>
</dbReference>
<comment type="caution">
    <text evidence="1">The sequence shown here is derived from an EMBL/GenBank/DDBJ whole genome shotgun (WGS) entry which is preliminary data.</text>
</comment>
<dbReference type="Proteomes" id="UP000053433">
    <property type="component" value="Unassembled WGS sequence"/>
</dbReference>
<dbReference type="RefSeq" id="WP_050005456.1">
    <property type="nucleotide sequence ID" value="NZ_CATXDA010000015.1"/>
</dbReference>
<evidence type="ECO:0000313" key="5">
    <source>
        <dbReference type="Proteomes" id="UP000053433"/>
    </source>
</evidence>
<accession>A0A0D8IYN0</accession>
<gene>
    <name evidence="2" type="ORF">ASJ35_04215</name>
    <name evidence="3" type="ORF">FYJ76_15560</name>
    <name evidence="1" type="ORF">TQ39_10270</name>
</gene>
<organism evidence="1 4">
    <name type="scientific">Ruthenibacterium lactatiformans</name>
    <dbReference type="NCBI Taxonomy" id="1550024"/>
    <lineage>
        <taxon>Bacteria</taxon>
        <taxon>Bacillati</taxon>
        <taxon>Bacillota</taxon>
        <taxon>Clostridia</taxon>
        <taxon>Eubacteriales</taxon>
        <taxon>Oscillospiraceae</taxon>
        <taxon>Ruthenibacterium</taxon>
    </lineage>
</organism>
<dbReference type="PATRIC" id="fig|1550024.3.peg.2339"/>
<dbReference type="AlphaFoldDB" id="A0A0D8IYN0"/>
<dbReference type="GeneID" id="42856967"/>
<evidence type="ECO:0000313" key="2">
    <source>
        <dbReference type="EMBL" id="KUE77109.1"/>
    </source>
</evidence>